<protein>
    <recommendedName>
        <fullName evidence="3">Tubulin-specific chaperone A</fullName>
    </recommendedName>
</protein>
<comment type="subcellular location">
    <subcellularLocation>
        <location evidence="3">Cytoplasm</location>
        <location evidence="3">Cytoskeleton</location>
    </subcellularLocation>
</comment>
<organism evidence="4 5">
    <name type="scientific">Neolentinus lepideus HHB14362 ss-1</name>
    <dbReference type="NCBI Taxonomy" id="1314782"/>
    <lineage>
        <taxon>Eukaryota</taxon>
        <taxon>Fungi</taxon>
        <taxon>Dikarya</taxon>
        <taxon>Basidiomycota</taxon>
        <taxon>Agaricomycotina</taxon>
        <taxon>Agaricomycetes</taxon>
        <taxon>Gloeophyllales</taxon>
        <taxon>Gloeophyllaceae</taxon>
        <taxon>Neolentinus</taxon>
    </lineage>
</organism>
<dbReference type="Gene3D" id="1.20.58.90">
    <property type="match status" value="1"/>
</dbReference>
<gene>
    <name evidence="4" type="ORF">NEOLEDRAFT_1088502</name>
</gene>
<keyword evidence="3" id="KW-0206">Cytoskeleton</keyword>
<dbReference type="GO" id="GO:0007021">
    <property type="term" value="P:tubulin complex assembly"/>
    <property type="evidence" value="ECO:0007669"/>
    <property type="project" value="UniProtKB-UniRule"/>
</dbReference>
<dbReference type="Pfam" id="PF02970">
    <property type="entry name" value="TBCA"/>
    <property type="match status" value="1"/>
</dbReference>
<dbReference type="GO" id="GO:0048487">
    <property type="term" value="F:beta-tubulin binding"/>
    <property type="evidence" value="ECO:0007669"/>
    <property type="project" value="InterPro"/>
</dbReference>
<dbReference type="OrthoDB" id="296187at2759"/>
<evidence type="ECO:0000313" key="4">
    <source>
        <dbReference type="EMBL" id="KZT27592.1"/>
    </source>
</evidence>
<dbReference type="PANTHER" id="PTHR21500:SF0">
    <property type="entry name" value="TUBULIN-SPECIFIC CHAPERONE A"/>
    <property type="match status" value="1"/>
</dbReference>
<dbReference type="GO" id="GO:0005829">
    <property type="term" value="C:cytosol"/>
    <property type="evidence" value="ECO:0007669"/>
    <property type="project" value="TreeGrafter"/>
</dbReference>
<keyword evidence="3" id="KW-0963">Cytoplasm</keyword>
<dbReference type="GO" id="GO:0005874">
    <property type="term" value="C:microtubule"/>
    <property type="evidence" value="ECO:0007669"/>
    <property type="project" value="UniProtKB-KW"/>
</dbReference>
<dbReference type="PANTHER" id="PTHR21500">
    <property type="entry name" value="TUBULIN-SPECIFIC CHAPERONE A"/>
    <property type="match status" value="1"/>
</dbReference>
<keyword evidence="3" id="KW-0493">Microtubule</keyword>
<dbReference type="SUPFAM" id="SSF46988">
    <property type="entry name" value="Tubulin chaperone cofactor A"/>
    <property type="match status" value="1"/>
</dbReference>
<comment type="similarity">
    <text evidence="1 3">Belongs to the TBCA family.</text>
</comment>
<keyword evidence="5" id="KW-1185">Reference proteome</keyword>
<accession>A0A165U3N3</accession>
<reference evidence="4 5" key="1">
    <citation type="journal article" date="2016" name="Mol. Biol. Evol.">
        <title>Comparative Genomics of Early-Diverging Mushroom-Forming Fungi Provides Insights into the Origins of Lignocellulose Decay Capabilities.</title>
        <authorList>
            <person name="Nagy L.G."/>
            <person name="Riley R."/>
            <person name="Tritt A."/>
            <person name="Adam C."/>
            <person name="Daum C."/>
            <person name="Floudas D."/>
            <person name="Sun H."/>
            <person name="Yadav J.S."/>
            <person name="Pangilinan J."/>
            <person name="Larsson K.H."/>
            <person name="Matsuura K."/>
            <person name="Barry K."/>
            <person name="Labutti K."/>
            <person name="Kuo R."/>
            <person name="Ohm R.A."/>
            <person name="Bhattacharya S.S."/>
            <person name="Shirouzu T."/>
            <person name="Yoshinaga Y."/>
            <person name="Martin F.M."/>
            <person name="Grigoriev I.V."/>
            <person name="Hibbett D.S."/>
        </authorList>
    </citation>
    <scope>NUCLEOTIDE SEQUENCE [LARGE SCALE GENOMIC DNA]</scope>
    <source>
        <strain evidence="4 5">HHB14362 ss-1</strain>
    </source>
</reference>
<dbReference type="EMBL" id="KV425561">
    <property type="protein sequence ID" value="KZT27592.1"/>
    <property type="molecule type" value="Genomic_DNA"/>
</dbReference>
<name>A0A165U3N3_9AGAM</name>
<sequence>MSDIPTIKRQLKIKTNSAKRLLKEHGLYKKEADEGKRKVDKLIADGAEGWEVRSAQNLLRESEKMVADTSARLGTTVLELRDVVVAGKKEEALKEDPVLLEADDVLEEANM</sequence>
<dbReference type="GO" id="GO:0007023">
    <property type="term" value="P:post-chaperonin tubulin folding pathway"/>
    <property type="evidence" value="ECO:0007669"/>
    <property type="project" value="UniProtKB-UniRule"/>
</dbReference>
<keyword evidence="2 3" id="KW-0143">Chaperone</keyword>
<evidence type="ECO:0000313" key="5">
    <source>
        <dbReference type="Proteomes" id="UP000076761"/>
    </source>
</evidence>
<comment type="subunit">
    <text evidence="3">Supercomplex made of cofactors A to E. Cofactors A and D function by capturing and stabilizing tubulin in a quasi-native conformation. Cofactor E binds to the cofactor D-tubulin complex; interaction with cofactor C then causes the release of tubulin polypeptides that are committed to the native state.</text>
</comment>
<evidence type="ECO:0000256" key="3">
    <source>
        <dbReference type="RuleBase" id="RU364030"/>
    </source>
</evidence>
<evidence type="ECO:0000256" key="2">
    <source>
        <dbReference type="ARBA" id="ARBA00023186"/>
    </source>
</evidence>
<dbReference type="STRING" id="1314782.A0A165U3N3"/>
<evidence type="ECO:0000256" key="1">
    <source>
        <dbReference type="ARBA" id="ARBA00006806"/>
    </source>
</evidence>
<dbReference type="FunCoup" id="A0A165U3N3">
    <property type="interactions" value="114"/>
</dbReference>
<dbReference type="InParanoid" id="A0A165U3N3"/>
<dbReference type="InterPro" id="IPR004226">
    <property type="entry name" value="TBCA"/>
</dbReference>
<dbReference type="AlphaFoldDB" id="A0A165U3N3"/>
<proteinExistence type="inferred from homology"/>
<dbReference type="Proteomes" id="UP000076761">
    <property type="component" value="Unassembled WGS sequence"/>
</dbReference>
<dbReference type="InterPro" id="IPR036126">
    <property type="entry name" value="TBCA_sf"/>
</dbReference>